<comment type="caution">
    <text evidence="2">The sequence shown here is derived from an EMBL/GenBank/DDBJ whole genome shotgun (WGS) entry which is preliminary data.</text>
</comment>
<feature type="signal peptide" evidence="1">
    <location>
        <begin position="1"/>
        <end position="18"/>
    </location>
</feature>
<evidence type="ECO:0000256" key="1">
    <source>
        <dbReference type="SAM" id="SignalP"/>
    </source>
</evidence>
<reference evidence="2" key="1">
    <citation type="submission" date="2021-02" db="EMBL/GenBank/DDBJ databases">
        <authorList>
            <person name="Dougan E. K."/>
            <person name="Rhodes N."/>
            <person name="Thang M."/>
            <person name="Chan C."/>
        </authorList>
    </citation>
    <scope>NUCLEOTIDE SEQUENCE</scope>
</reference>
<organism evidence="2 3">
    <name type="scientific">Symbiodinium necroappetens</name>
    <dbReference type="NCBI Taxonomy" id="1628268"/>
    <lineage>
        <taxon>Eukaryota</taxon>
        <taxon>Sar</taxon>
        <taxon>Alveolata</taxon>
        <taxon>Dinophyceae</taxon>
        <taxon>Suessiales</taxon>
        <taxon>Symbiodiniaceae</taxon>
        <taxon>Symbiodinium</taxon>
    </lineage>
</organism>
<dbReference type="Proteomes" id="UP000601435">
    <property type="component" value="Unassembled WGS sequence"/>
</dbReference>
<proteinExistence type="predicted"/>
<gene>
    <name evidence="2" type="ORF">SNEC2469_LOCUS26925</name>
</gene>
<protein>
    <submittedName>
        <fullName evidence="2">Uncharacterized protein</fullName>
    </submittedName>
</protein>
<feature type="chain" id="PRO_5032840960" evidence="1">
    <location>
        <begin position="19"/>
        <end position="149"/>
    </location>
</feature>
<keyword evidence="1" id="KW-0732">Signal</keyword>
<keyword evidence="3" id="KW-1185">Reference proteome</keyword>
<accession>A0A813A688</accession>
<name>A0A813A688_9DINO</name>
<evidence type="ECO:0000313" key="3">
    <source>
        <dbReference type="Proteomes" id="UP000601435"/>
    </source>
</evidence>
<dbReference type="OrthoDB" id="10344827at2759"/>
<evidence type="ECO:0000313" key="2">
    <source>
        <dbReference type="EMBL" id="CAE7856526.1"/>
    </source>
</evidence>
<dbReference type="EMBL" id="CAJNJA010055820">
    <property type="protein sequence ID" value="CAE7856526.1"/>
    <property type="molecule type" value="Genomic_DNA"/>
</dbReference>
<sequence>MNVLLLLLVCAALAGKKGDQELNETFLYGFATAPTLESDLQPPQAGATNVALHEDPFLQSMVQFVDAAGTVPATQEHNLHHIMQMLHDQQLQTIMHLHRQSTQQIGHVMNQQQHLIQQSICMLQNQESNIQQLRHMIHQPLWMMTGTWS</sequence>
<dbReference type="AlphaFoldDB" id="A0A813A688"/>